<dbReference type="GO" id="GO:0004022">
    <property type="term" value="F:alcohol dehydrogenase (NAD+) activity"/>
    <property type="evidence" value="ECO:0007669"/>
    <property type="project" value="TreeGrafter"/>
</dbReference>
<evidence type="ECO:0000256" key="2">
    <source>
        <dbReference type="ARBA" id="ARBA00023002"/>
    </source>
</evidence>
<dbReference type="PANTHER" id="PTHR11496">
    <property type="entry name" value="ALCOHOL DEHYDROGENASE"/>
    <property type="match status" value="1"/>
</dbReference>
<sequence length="413" mass="43197">MSENASAIFGQPDDGGPFRGDFRFSPVERVITGPGSVTGLADEMDAAGASRALIITGRTLATKTDLVDRLRSLLGTRCAGVFAESVQHVSRTSVLAATEQARGLGIDAVISFGGGSANDTAKAVAMALAHDVRSTDDLHALRMVPRAGGGLVGQVSERKFIPLIAIPTTLSAGEFTAFTGISDPDRQCKDAFGDPQMRARTVILDAELTQATPDWLWGSTGLRAVDHCVETVCSTEHLPFGDALALGALEMLATALPRSVDDPADLVARSACQQAAMMSIFSFGLIPFGMSHGIGLPLGARCDVPHGACSAIVLPEVMDYNRPANAHRQRLIAQSLGVDTGGMSDDAAAAAAAQFLRDFAVRLGIRNRLSDYGVKESDLPGVATSAFDALTNKTNPVPVGDADAIVDLLRRVL</sequence>
<dbReference type="Pfam" id="PF00465">
    <property type="entry name" value="Fe-ADH"/>
    <property type="match status" value="1"/>
</dbReference>
<keyword evidence="2" id="KW-0560">Oxidoreductase</keyword>
<reference evidence="6" key="1">
    <citation type="submission" date="2016-10" db="EMBL/GenBank/DDBJ databases">
        <authorList>
            <person name="Varghese N."/>
        </authorList>
    </citation>
    <scope>NUCLEOTIDE SEQUENCE [LARGE SCALE GENOMIC DNA]</scope>
    <source>
        <strain evidence="6">DSM 44719</strain>
    </source>
</reference>
<dbReference type="OrthoDB" id="3812122at2"/>
<proteinExistence type="inferred from homology"/>
<dbReference type="Gene3D" id="1.20.1090.10">
    <property type="entry name" value="Dehydroquinate synthase-like - alpha domain"/>
    <property type="match status" value="1"/>
</dbReference>
<feature type="domain" description="Fe-containing alcohol dehydrogenase-like C-terminal" evidence="4">
    <location>
        <begin position="219"/>
        <end position="411"/>
    </location>
</feature>
<dbReference type="InterPro" id="IPR056798">
    <property type="entry name" value="ADH_Fe_C"/>
</dbReference>
<evidence type="ECO:0000313" key="6">
    <source>
        <dbReference type="Proteomes" id="UP000183407"/>
    </source>
</evidence>
<dbReference type="AlphaFoldDB" id="A0A1H4IXN5"/>
<dbReference type="InterPro" id="IPR039697">
    <property type="entry name" value="Alcohol_dehydrogenase_Fe"/>
</dbReference>
<dbReference type="Gene3D" id="3.40.50.1970">
    <property type="match status" value="1"/>
</dbReference>
<evidence type="ECO:0000259" key="4">
    <source>
        <dbReference type="Pfam" id="PF25137"/>
    </source>
</evidence>
<dbReference type="GO" id="GO:0046872">
    <property type="term" value="F:metal ion binding"/>
    <property type="evidence" value="ECO:0007669"/>
    <property type="project" value="InterPro"/>
</dbReference>
<evidence type="ECO:0000313" key="5">
    <source>
        <dbReference type="EMBL" id="SEB38595.1"/>
    </source>
</evidence>
<dbReference type="Pfam" id="PF25137">
    <property type="entry name" value="ADH_Fe_C"/>
    <property type="match status" value="1"/>
</dbReference>
<organism evidence="5 6">
    <name type="scientific">Rhodococcus jostii</name>
    <dbReference type="NCBI Taxonomy" id="132919"/>
    <lineage>
        <taxon>Bacteria</taxon>
        <taxon>Bacillati</taxon>
        <taxon>Actinomycetota</taxon>
        <taxon>Actinomycetes</taxon>
        <taxon>Mycobacteriales</taxon>
        <taxon>Nocardiaceae</taxon>
        <taxon>Rhodococcus</taxon>
    </lineage>
</organism>
<dbReference type="PANTHER" id="PTHR11496:SF102">
    <property type="entry name" value="ALCOHOL DEHYDROGENASE 4"/>
    <property type="match status" value="1"/>
</dbReference>
<gene>
    <name evidence="5" type="ORF">SAMN04490220_0613</name>
</gene>
<comment type="similarity">
    <text evidence="1">Belongs to the iron-containing alcohol dehydrogenase family.</text>
</comment>
<dbReference type="InterPro" id="IPR001670">
    <property type="entry name" value="ADH_Fe/GldA"/>
</dbReference>
<evidence type="ECO:0000259" key="3">
    <source>
        <dbReference type="Pfam" id="PF00465"/>
    </source>
</evidence>
<dbReference type="Proteomes" id="UP000183407">
    <property type="component" value="Unassembled WGS sequence"/>
</dbReference>
<feature type="domain" description="Alcohol dehydrogenase iron-type/glycerol dehydrogenase GldA" evidence="3">
    <location>
        <begin position="29"/>
        <end position="205"/>
    </location>
</feature>
<name>A0A1H4IXN5_RHOJO</name>
<evidence type="ECO:0000256" key="1">
    <source>
        <dbReference type="ARBA" id="ARBA00007358"/>
    </source>
</evidence>
<protein>
    <submittedName>
        <fullName evidence="5">Alcohol dehydrogenase, class IV</fullName>
    </submittedName>
</protein>
<dbReference type="EMBL" id="FNTL01000002">
    <property type="protein sequence ID" value="SEB38595.1"/>
    <property type="molecule type" value="Genomic_DNA"/>
</dbReference>
<dbReference type="RefSeq" id="WP_083400312.1">
    <property type="nucleotide sequence ID" value="NZ_FNTL01000002.1"/>
</dbReference>
<accession>A0A1H4IXN5</accession>
<dbReference type="CDD" id="cd08192">
    <property type="entry name" value="MAR-like"/>
    <property type="match status" value="1"/>
</dbReference>
<dbReference type="SUPFAM" id="SSF56796">
    <property type="entry name" value="Dehydroquinate synthase-like"/>
    <property type="match status" value="1"/>
</dbReference>